<dbReference type="PROSITE" id="PS51257">
    <property type="entry name" value="PROKAR_LIPOPROTEIN"/>
    <property type="match status" value="1"/>
</dbReference>
<feature type="signal peptide" evidence="1">
    <location>
        <begin position="1"/>
        <end position="22"/>
    </location>
</feature>
<dbReference type="Proteomes" id="UP000244527">
    <property type="component" value="Chromosome"/>
</dbReference>
<evidence type="ECO:0000256" key="1">
    <source>
        <dbReference type="SAM" id="SignalP"/>
    </source>
</evidence>
<dbReference type="EMBL" id="CP020918">
    <property type="protein sequence ID" value="AWG22031.1"/>
    <property type="molecule type" value="Genomic_DNA"/>
</dbReference>
<proteinExistence type="predicted"/>
<keyword evidence="1" id="KW-0732">Signal</keyword>
<gene>
    <name evidence="2" type="ORF">FFWV33_11140</name>
</gene>
<accession>A0A2S1LED9</accession>
<name>A0A2S1LED9_9FLAO</name>
<dbReference type="OrthoDB" id="7061696at2"/>
<keyword evidence="3" id="KW-1185">Reference proteome</keyword>
<reference evidence="2 3" key="1">
    <citation type="submission" date="2017-04" db="EMBL/GenBank/DDBJ databases">
        <title>Compelte genome sequence of WV33.</title>
        <authorList>
            <person name="Lee P.C."/>
        </authorList>
    </citation>
    <scope>NUCLEOTIDE SEQUENCE [LARGE SCALE GENOMIC DNA]</scope>
    <source>
        <strain evidence="2 3">WV33</strain>
    </source>
</reference>
<evidence type="ECO:0000313" key="3">
    <source>
        <dbReference type="Proteomes" id="UP000244527"/>
    </source>
</evidence>
<dbReference type="Gene3D" id="2.60.40.10">
    <property type="entry name" value="Immunoglobulins"/>
    <property type="match status" value="2"/>
</dbReference>
<protein>
    <submittedName>
        <fullName evidence="2">Uncharacterized protein</fullName>
    </submittedName>
</protein>
<dbReference type="AlphaFoldDB" id="A0A2S1LED9"/>
<feature type="chain" id="PRO_5015397321" evidence="1">
    <location>
        <begin position="23"/>
        <end position="373"/>
    </location>
</feature>
<evidence type="ECO:0000313" key="2">
    <source>
        <dbReference type="EMBL" id="AWG22031.1"/>
    </source>
</evidence>
<organism evidence="2 3">
    <name type="scientific">Flavobacterium faecale</name>
    <dbReference type="NCBI Taxonomy" id="1355330"/>
    <lineage>
        <taxon>Bacteria</taxon>
        <taxon>Pseudomonadati</taxon>
        <taxon>Bacteroidota</taxon>
        <taxon>Flavobacteriia</taxon>
        <taxon>Flavobacteriales</taxon>
        <taxon>Flavobacteriaceae</taxon>
        <taxon>Flavobacterium</taxon>
    </lineage>
</organism>
<dbReference type="SUPFAM" id="SSF81296">
    <property type="entry name" value="E set domains"/>
    <property type="match status" value="1"/>
</dbReference>
<dbReference type="KEGG" id="ffa:FFWV33_11140"/>
<dbReference type="RefSeq" id="WP_108740962.1">
    <property type="nucleotide sequence ID" value="NZ_CP020918.1"/>
</dbReference>
<dbReference type="InterPro" id="IPR013783">
    <property type="entry name" value="Ig-like_fold"/>
</dbReference>
<dbReference type="InterPro" id="IPR014756">
    <property type="entry name" value="Ig_E-set"/>
</dbReference>
<sequence>MINTLKYTLILLLTFASFTSCQNDEAVTATVDAMVAEPGDALNQSLPGKKIRVEGQGLGGLKKITLDGKVNVPFNPNYNSDQSFIFSIPFDDKLGSRFGLQKITFETANGSVTKDFTILQPVPTVESTVPVVPTPGFPLEIVGTWFYNVSSVTLGGKAVTYSANTSSSIVIALPATAASGSELVITTPGGLAKKIINFETVVIVSDFDGGGLRAASAWSAYGDVTSFSATTTGGPTGNFATFTWAGSTANGYNGSSGGNGGGPGVNFLPAASTDATRAFLDIDVSANVVGTNVAIQLNTIEGLNYGYNFKITDVNWATKTIKISDFKDNYGFGANDASALNVSKINEIKIGIAQGDSPNPSILKFDNIKVRYR</sequence>